<dbReference type="OrthoDB" id="9777457at2"/>
<dbReference type="Gene3D" id="3.40.50.1820">
    <property type="entry name" value="alpha/beta hydrolase"/>
    <property type="match status" value="1"/>
</dbReference>
<dbReference type="SUPFAM" id="SSF82171">
    <property type="entry name" value="DPP6 N-terminal domain-like"/>
    <property type="match status" value="1"/>
</dbReference>
<accession>A0A4Y8S6F7</accession>
<dbReference type="PANTHER" id="PTHR11731">
    <property type="entry name" value="PROTEASE FAMILY S9B,C DIPEPTIDYL-PEPTIDASE IV-RELATED"/>
    <property type="match status" value="1"/>
</dbReference>
<name>A0A4Y8S6F7_9SPHI</name>
<dbReference type="AlphaFoldDB" id="A0A4Y8S6F7"/>
<dbReference type="Proteomes" id="UP000297540">
    <property type="component" value="Unassembled WGS sequence"/>
</dbReference>
<evidence type="ECO:0000313" key="4">
    <source>
        <dbReference type="EMBL" id="TFF34037.1"/>
    </source>
</evidence>
<dbReference type="EMBL" id="SOZE01000035">
    <property type="protein sequence ID" value="TFF34037.1"/>
    <property type="molecule type" value="Genomic_DNA"/>
</dbReference>
<dbReference type="InterPro" id="IPR050278">
    <property type="entry name" value="Serine_Prot_S9B/DPPIV"/>
</dbReference>
<dbReference type="GO" id="GO:0008239">
    <property type="term" value="F:dipeptidyl-peptidase activity"/>
    <property type="evidence" value="ECO:0007669"/>
    <property type="project" value="TreeGrafter"/>
</dbReference>
<dbReference type="RefSeq" id="WP_133235469.1">
    <property type="nucleotide sequence ID" value="NZ_SOZE01000035.1"/>
</dbReference>
<dbReference type="Pfam" id="PF00326">
    <property type="entry name" value="Peptidase_S9"/>
    <property type="match status" value="1"/>
</dbReference>
<evidence type="ECO:0000259" key="3">
    <source>
        <dbReference type="Pfam" id="PF00930"/>
    </source>
</evidence>
<dbReference type="Gene3D" id="2.140.10.30">
    <property type="entry name" value="Dipeptidylpeptidase IV, N-terminal domain"/>
    <property type="match status" value="1"/>
</dbReference>
<feature type="domain" description="Dipeptidylpeptidase IV N-terminal" evidence="3">
    <location>
        <begin position="337"/>
        <end position="503"/>
    </location>
</feature>
<feature type="signal peptide" evidence="1">
    <location>
        <begin position="1"/>
        <end position="18"/>
    </location>
</feature>
<dbReference type="InterPro" id="IPR011042">
    <property type="entry name" value="6-blade_b-propeller_TolB-like"/>
</dbReference>
<dbReference type="GO" id="GO:0006508">
    <property type="term" value="P:proteolysis"/>
    <property type="evidence" value="ECO:0007669"/>
    <property type="project" value="InterPro"/>
</dbReference>
<dbReference type="PANTHER" id="PTHR11731:SF193">
    <property type="entry name" value="DIPEPTIDYL PEPTIDASE 9"/>
    <property type="match status" value="1"/>
</dbReference>
<dbReference type="InterPro" id="IPR001375">
    <property type="entry name" value="Peptidase_S9_cat"/>
</dbReference>
<evidence type="ECO:0000259" key="2">
    <source>
        <dbReference type="Pfam" id="PF00326"/>
    </source>
</evidence>
<feature type="domain" description="Peptidase S9 prolyl oligopeptidase catalytic" evidence="2">
    <location>
        <begin position="593"/>
        <end position="788"/>
    </location>
</feature>
<dbReference type="GO" id="GO:0008236">
    <property type="term" value="F:serine-type peptidase activity"/>
    <property type="evidence" value="ECO:0007669"/>
    <property type="project" value="InterPro"/>
</dbReference>
<dbReference type="InterPro" id="IPR002469">
    <property type="entry name" value="Peptidase_S9B_N"/>
</dbReference>
<dbReference type="Gene3D" id="2.120.10.30">
    <property type="entry name" value="TolB, C-terminal domain"/>
    <property type="match status" value="1"/>
</dbReference>
<evidence type="ECO:0000313" key="5">
    <source>
        <dbReference type="Proteomes" id="UP000297540"/>
    </source>
</evidence>
<organism evidence="4 5">
    <name type="scientific">Mucilaginibacter psychrotolerans</name>
    <dbReference type="NCBI Taxonomy" id="1524096"/>
    <lineage>
        <taxon>Bacteria</taxon>
        <taxon>Pseudomonadati</taxon>
        <taxon>Bacteroidota</taxon>
        <taxon>Sphingobacteriia</taxon>
        <taxon>Sphingobacteriales</taxon>
        <taxon>Sphingobacteriaceae</taxon>
        <taxon>Mucilaginibacter</taxon>
    </lineage>
</organism>
<dbReference type="InterPro" id="IPR029058">
    <property type="entry name" value="AB_hydrolase_fold"/>
</dbReference>
<comment type="caution">
    <text evidence="4">The sequence shown here is derived from an EMBL/GenBank/DDBJ whole genome shotgun (WGS) entry which is preliminary data.</text>
</comment>
<dbReference type="SUPFAM" id="SSF53474">
    <property type="entry name" value="alpha/beta-Hydrolases"/>
    <property type="match status" value="1"/>
</dbReference>
<feature type="chain" id="PRO_5021331292" evidence="1">
    <location>
        <begin position="19"/>
        <end position="790"/>
    </location>
</feature>
<evidence type="ECO:0000256" key="1">
    <source>
        <dbReference type="SAM" id="SignalP"/>
    </source>
</evidence>
<keyword evidence="1" id="KW-0732">Signal</keyword>
<gene>
    <name evidence="4" type="ORF">E2R66_23370</name>
</gene>
<feature type="domain" description="Dipeptidylpeptidase IV N-terminal" evidence="3">
    <location>
        <begin position="106"/>
        <end position="164"/>
    </location>
</feature>
<sequence length="790" mass="89352">MKKIFTLSFLLMASGAMAQTLGTLSIDKIMRDPKWMGVSPSNIRWSDDSRKIYFNWNPKNQDRDGLFAITPTNISPIAVGTVEERMLPSETGSWNKKHTLKAFEKNGDIYLLDIATGKTSQLTSTTEREALPVFTGDESAILFVKDNNLYKLSLAKGALVQLTNFVKTASKPVKKNTDNQQEAYLKKQQLELFDIIKVEDKDRKLDSIERENMALPKLKEIVYGDRRVNGVQLSPDGRYITYRLIQPADGGRNGIVPDYVTASGFTEDIPNRTKVGAPLSTSVSYVFDRQRDTVYAISTKEIPGIKELPDYLKDYPKLLADRKKADADRKVDVGQPIWSQDGKYAVVVVESQDNKDRWIMKLDAATGKLTLLDRQRDEAWIGGPGTGGFFANGSLGFTDNTHFYYQSEASGYSHLYMVDLVSGTKKQLTAGKWEVQTLKLSNDKKTFYFTANIEHPGITHFYSIPVSGGAPVKITGMKGGNEVDLSPDEKWLAIRYSYANKPWELYVQANKPGAKAVQVTNSTTPEFNSYAWREPEVISFKNRYGSDIYARVYQPKTPDPARPAVVFVHGAGYLQNVHYWWSSYFREFMFNNMLADNGYTVIDIDYTASSGYGRDMRTGIYRHMGGKDLTDQVDGVKYLVDKYGVNPKHVGLYGGSYGGFITLMAMFTQPDVFAAGGAIRSVTDWAHYNDGYTSNILNEPFEDDIAYRQSSPIYFADGLKGRLLMLHGMVDQNVNYQDIIRLTQKLIELHKENWELASYPVEDHGFVQPSSWTDEYKRIFKLFEETLKRK</sequence>
<reference evidence="4 5" key="1">
    <citation type="journal article" date="2017" name="Int. J. Syst. Evol. Microbiol.">
        <title>Mucilaginibacterpsychrotolerans sp. nov., isolated from peatlands.</title>
        <authorList>
            <person name="Deng Y."/>
            <person name="Shen L."/>
            <person name="Xu B."/>
            <person name="Liu Y."/>
            <person name="Gu Z."/>
            <person name="Liu H."/>
            <person name="Zhou Y."/>
        </authorList>
    </citation>
    <scope>NUCLEOTIDE SEQUENCE [LARGE SCALE GENOMIC DNA]</scope>
    <source>
        <strain evidence="4 5">NH7-4</strain>
    </source>
</reference>
<proteinExistence type="predicted"/>
<keyword evidence="5" id="KW-1185">Reference proteome</keyword>
<protein>
    <submittedName>
        <fullName evidence="4">S9 family peptidase</fullName>
    </submittedName>
</protein>
<dbReference type="Pfam" id="PF00930">
    <property type="entry name" value="DPPIV_N"/>
    <property type="match status" value="2"/>
</dbReference>